<keyword evidence="3" id="KW-1185">Reference proteome</keyword>
<protein>
    <submittedName>
        <fullName evidence="2">Uncharacterized protein</fullName>
    </submittedName>
</protein>
<dbReference type="Proteomes" id="UP000476332">
    <property type="component" value="Unassembled WGS sequence"/>
</dbReference>
<evidence type="ECO:0000313" key="3">
    <source>
        <dbReference type="Proteomes" id="UP000476332"/>
    </source>
</evidence>
<sequence>MSLTFDGLEPAVAEARAFAARLHREEYRGPGDTDEAVRNRLNRKTGVPASYFLRLHKRAREMTDVSGKYARLLRLAVEALDAHTARINSQTSEIENELETIRRRRAGRRGAAGSRPDQASLFQEP</sequence>
<feature type="region of interest" description="Disordered" evidence="1">
    <location>
        <begin position="104"/>
        <end position="125"/>
    </location>
</feature>
<dbReference type="RefSeq" id="WP_163043823.1">
    <property type="nucleotide sequence ID" value="NZ_JAAAMJ010000006.1"/>
</dbReference>
<dbReference type="EMBL" id="JAAAMJ010000006">
    <property type="protein sequence ID" value="NDV87066.1"/>
    <property type="molecule type" value="Genomic_DNA"/>
</dbReference>
<organism evidence="2 3">
    <name type="scientific">Aurantimonas aggregata</name>
    <dbReference type="NCBI Taxonomy" id="2047720"/>
    <lineage>
        <taxon>Bacteria</taxon>
        <taxon>Pseudomonadati</taxon>
        <taxon>Pseudomonadota</taxon>
        <taxon>Alphaproteobacteria</taxon>
        <taxon>Hyphomicrobiales</taxon>
        <taxon>Aurantimonadaceae</taxon>
        <taxon>Aurantimonas</taxon>
    </lineage>
</organism>
<reference evidence="2 3" key="1">
    <citation type="submission" date="2020-01" db="EMBL/GenBank/DDBJ databases">
        <title>Genomes of bacteria type strains.</title>
        <authorList>
            <person name="Chen J."/>
            <person name="Zhu S."/>
            <person name="Chen J."/>
        </authorList>
    </citation>
    <scope>NUCLEOTIDE SEQUENCE [LARGE SCALE GENOMIC DNA]</scope>
    <source>
        <strain evidence="2 3">KCTC 52919</strain>
    </source>
</reference>
<name>A0A6L9MHC2_9HYPH</name>
<evidence type="ECO:0000256" key="1">
    <source>
        <dbReference type="SAM" id="MobiDB-lite"/>
    </source>
</evidence>
<proteinExistence type="predicted"/>
<accession>A0A6L9MHC2</accession>
<comment type="caution">
    <text evidence="2">The sequence shown here is derived from an EMBL/GenBank/DDBJ whole genome shotgun (WGS) entry which is preliminary data.</text>
</comment>
<dbReference type="AlphaFoldDB" id="A0A6L9MHC2"/>
<evidence type="ECO:0000313" key="2">
    <source>
        <dbReference type="EMBL" id="NDV87066.1"/>
    </source>
</evidence>
<gene>
    <name evidence="2" type="ORF">GTW51_10165</name>
</gene>